<evidence type="ECO:0000256" key="3">
    <source>
        <dbReference type="ARBA" id="ARBA00022801"/>
    </source>
</evidence>
<comment type="caution">
    <text evidence="6">The sequence shown here is derived from an EMBL/GenBank/DDBJ whole genome shotgun (WGS) entry which is preliminary data.</text>
</comment>
<dbReference type="GO" id="GO:0016787">
    <property type="term" value="F:hydrolase activity"/>
    <property type="evidence" value="ECO:0007669"/>
    <property type="project" value="UniProtKB-KW"/>
</dbReference>
<dbReference type="PROSITE" id="PS50830">
    <property type="entry name" value="TNASE_3"/>
    <property type="match status" value="1"/>
</dbReference>
<keyword evidence="3" id="KW-0378">Hydrolase</keyword>
<dbReference type="Pfam" id="PF00565">
    <property type="entry name" value="SNase"/>
    <property type="match status" value="1"/>
</dbReference>
<dbReference type="GO" id="GO:0004519">
    <property type="term" value="F:endonuclease activity"/>
    <property type="evidence" value="ECO:0007669"/>
    <property type="project" value="UniProtKB-KW"/>
</dbReference>
<dbReference type="PANTHER" id="PTHR12302">
    <property type="entry name" value="EBNA2 BINDING PROTEIN P100"/>
    <property type="match status" value="1"/>
</dbReference>
<dbReference type="InterPro" id="IPR016071">
    <property type="entry name" value="Staphylococal_nuclease_OB-fold"/>
</dbReference>
<evidence type="ECO:0000313" key="7">
    <source>
        <dbReference type="Proteomes" id="UP000176902"/>
    </source>
</evidence>
<name>A0A1F5JR87_9BACT</name>
<dbReference type="Gene3D" id="2.40.50.90">
    <property type="match status" value="1"/>
</dbReference>
<evidence type="ECO:0000259" key="5">
    <source>
        <dbReference type="PROSITE" id="PS50830"/>
    </source>
</evidence>
<gene>
    <name evidence="6" type="ORF">A3C59_04025</name>
</gene>
<dbReference type="Proteomes" id="UP000176902">
    <property type="component" value="Unassembled WGS sequence"/>
</dbReference>
<dbReference type="SUPFAM" id="SSF50199">
    <property type="entry name" value="Staphylococcal nuclease"/>
    <property type="match status" value="1"/>
</dbReference>
<dbReference type="EMBL" id="MFCV01000043">
    <property type="protein sequence ID" value="OGE31145.1"/>
    <property type="molecule type" value="Genomic_DNA"/>
</dbReference>
<organism evidence="6 7">
    <name type="scientific">Candidatus Daviesbacteria bacterium RIFCSPHIGHO2_02_FULL_36_13</name>
    <dbReference type="NCBI Taxonomy" id="1797768"/>
    <lineage>
        <taxon>Bacteria</taxon>
        <taxon>Candidatus Daviesiibacteriota</taxon>
    </lineage>
</organism>
<feature type="transmembrane region" description="Helical" evidence="4">
    <location>
        <begin position="7"/>
        <end position="24"/>
    </location>
</feature>
<feature type="domain" description="TNase-like" evidence="5">
    <location>
        <begin position="47"/>
        <end position="174"/>
    </location>
</feature>
<proteinExistence type="predicted"/>
<dbReference type="STRING" id="1797768.A3C59_04025"/>
<sequence>MAINTKTLTPLIIALIILGIGFLWPGKEPSEQIAPLIQDATSSGILVIEVVDGDTINLEDGTTVRLLGIDTPETKDPRRPVGCFGKEASLEVKNLLEGKKVILEKDISETDKYERLLRYVYLPIGDDQKLFVNDYLVRKGFATVLTYPPDVKYNEQLRQAETQAREEKRGLWERC</sequence>
<evidence type="ECO:0000313" key="6">
    <source>
        <dbReference type="EMBL" id="OGE31145.1"/>
    </source>
</evidence>
<keyword evidence="2" id="KW-0255">Endonuclease</keyword>
<reference evidence="6 7" key="1">
    <citation type="journal article" date="2016" name="Nat. Commun.">
        <title>Thousands of microbial genomes shed light on interconnected biogeochemical processes in an aquifer system.</title>
        <authorList>
            <person name="Anantharaman K."/>
            <person name="Brown C.T."/>
            <person name="Hug L.A."/>
            <person name="Sharon I."/>
            <person name="Castelle C.J."/>
            <person name="Probst A.J."/>
            <person name="Thomas B.C."/>
            <person name="Singh A."/>
            <person name="Wilkins M.J."/>
            <person name="Karaoz U."/>
            <person name="Brodie E.L."/>
            <person name="Williams K.H."/>
            <person name="Hubbard S.S."/>
            <person name="Banfield J.F."/>
        </authorList>
    </citation>
    <scope>NUCLEOTIDE SEQUENCE [LARGE SCALE GENOMIC DNA]</scope>
</reference>
<keyword evidence="4" id="KW-0472">Membrane</keyword>
<keyword evidence="4" id="KW-1133">Transmembrane helix</keyword>
<keyword evidence="1" id="KW-0540">Nuclease</keyword>
<dbReference type="SMART" id="SM00318">
    <property type="entry name" value="SNc"/>
    <property type="match status" value="1"/>
</dbReference>
<evidence type="ECO:0000256" key="1">
    <source>
        <dbReference type="ARBA" id="ARBA00022722"/>
    </source>
</evidence>
<keyword evidence="4" id="KW-0812">Transmembrane</keyword>
<evidence type="ECO:0000256" key="4">
    <source>
        <dbReference type="SAM" id="Phobius"/>
    </source>
</evidence>
<accession>A0A1F5JR87</accession>
<protein>
    <recommendedName>
        <fullName evidence="5">TNase-like domain-containing protein</fullName>
    </recommendedName>
</protein>
<dbReference type="AlphaFoldDB" id="A0A1F5JR87"/>
<dbReference type="PANTHER" id="PTHR12302:SF3">
    <property type="entry name" value="SERINE_THREONINE-PROTEIN KINASE 31"/>
    <property type="match status" value="1"/>
</dbReference>
<evidence type="ECO:0000256" key="2">
    <source>
        <dbReference type="ARBA" id="ARBA00022759"/>
    </source>
</evidence>
<dbReference type="InterPro" id="IPR035437">
    <property type="entry name" value="SNase_OB-fold_sf"/>
</dbReference>